<accession>A0A0P0P087</accession>
<feature type="transmembrane region" description="Helical" evidence="1">
    <location>
        <begin position="50"/>
        <end position="68"/>
    </location>
</feature>
<dbReference type="Proteomes" id="UP000056905">
    <property type="component" value="Chromosome"/>
</dbReference>
<evidence type="ECO:0000256" key="1">
    <source>
        <dbReference type="SAM" id="Phobius"/>
    </source>
</evidence>
<feature type="transmembrane region" description="Helical" evidence="1">
    <location>
        <begin position="21"/>
        <end position="44"/>
    </location>
</feature>
<dbReference type="KEGG" id="chq:AQ619_11280"/>
<dbReference type="RefSeq" id="WP_062147382.1">
    <property type="nucleotide sequence ID" value="NZ_CP013002.1"/>
</dbReference>
<dbReference type="AlphaFoldDB" id="A0A0P0P087"/>
<keyword evidence="1" id="KW-0472">Membrane</keyword>
<reference evidence="2 3" key="1">
    <citation type="submission" date="2015-10" db="EMBL/GenBank/DDBJ databases">
        <title>Conservation of the essential genome among Caulobacter and Brevundimonas species.</title>
        <authorList>
            <person name="Scott D."/>
            <person name="Ely B."/>
        </authorList>
    </citation>
    <scope>NUCLEOTIDE SEQUENCE [LARGE SCALE GENOMIC DNA]</scope>
    <source>
        <strain evidence="2 3">CB4</strain>
    </source>
</reference>
<keyword evidence="1" id="KW-1133">Transmembrane helix</keyword>
<evidence type="ECO:0000313" key="3">
    <source>
        <dbReference type="Proteomes" id="UP000056905"/>
    </source>
</evidence>
<name>A0A0P0P087_9CAUL</name>
<dbReference type="OrthoDB" id="7862423at2"/>
<dbReference type="EMBL" id="CP013002">
    <property type="protein sequence ID" value="ALL13869.1"/>
    <property type="molecule type" value="Genomic_DNA"/>
</dbReference>
<organism evidence="2 3">
    <name type="scientific">Caulobacter henricii</name>
    <dbReference type="NCBI Taxonomy" id="69395"/>
    <lineage>
        <taxon>Bacteria</taxon>
        <taxon>Pseudomonadati</taxon>
        <taxon>Pseudomonadota</taxon>
        <taxon>Alphaproteobacteria</taxon>
        <taxon>Caulobacterales</taxon>
        <taxon>Caulobacteraceae</taxon>
        <taxon>Caulobacter</taxon>
    </lineage>
</organism>
<protein>
    <submittedName>
        <fullName evidence="2">Uncharacterized protein</fullName>
    </submittedName>
</protein>
<evidence type="ECO:0000313" key="2">
    <source>
        <dbReference type="EMBL" id="ALL13869.1"/>
    </source>
</evidence>
<gene>
    <name evidence="2" type="ORF">AQ619_11280</name>
</gene>
<proteinExistence type="predicted"/>
<keyword evidence="3" id="KW-1185">Reference proteome</keyword>
<keyword evidence="1" id="KW-0812">Transmembrane</keyword>
<sequence>MAKPWFRTKSYGFGAGLPCSWEGWVVLVAFIAAMIGLSALPAPLVQAHPWLTVSLHLGLIAGVVVLVWKKSDKPWGWRWGDE</sequence>